<accession>A0ABY7A952</accession>
<proteinExistence type="predicted"/>
<keyword evidence="3" id="KW-1185">Reference proteome</keyword>
<dbReference type="RefSeq" id="WP_024835903.1">
    <property type="nucleotide sequence ID" value="NZ_CP113524.1"/>
</dbReference>
<organism evidence="2 3">
    <name type="scientific">Lacrimispora xylanolytica</name>
    <dbReference type="NCBI Taxonomy" id="29375"/>
    <lineage>
        <taxon>Bacteria</taxon>
        <taxon>Bacillati</taxon>
        <taxon>Bacillota</taxon>
        <taxon>Clostridia</taxon>
        <taxon>Lachnospirales</taxon>
        <taxon>Lachnospiraceae</taxon>
        <taxon>Lacrimispora</taxon>
    </lineage>
</organism>
<feature type="chain" id="PRO_5046250950" evidence="1">
    <location>
        <begin position="25"/>
        <end position="163"/>
    </location>
</feature>
<dbReference type="Proteomes" id="UP001163115">
    <property type="component" value="Chromosome"/>
</dbReference>
<evidence type="ECO:0000313" key="3">
    <source>
        <dbReference type="Proteomes" id="UP001163115"/>
    </source>
</evidence>
<evidence type="ECO:0000256" key="1">
    <source>
        <dbReference type="SAM" id="SignalP"/>
    </source>
</evidence>
<name>A0ABY7A952_9FIRM</name>
<gene>
    <name evidence="2" type="ORF">OW255_10795</name>
</gene>
<protein>
    <submittedName>
        <fullName evidence="2">Uncharacterized protein</fullName>
    </submittedName>
</protein>
<evidence type="ECO:0000313" key="2">
    <source>
        <dbReference type="EMBL" id="WAJ22071.1"/>
    </source>
</evidence>
<reference evidence="2" key="1">
    <citation type="submission" date="2022-11" db="EMBL/GenBank/DDBJ databases">
        <title>Lacrimispora xylanolytica sy1, complete genome.</title>
        <authorList>
            <person name="Choi S."/>
        </authorList>
    </citation>
    <scope>NUCLEOTIDE SEQUENCE</scope>
    <source>
        <strain evidence="2">Sy1</strain>
    </source>
</reference>
<feature type="signal peptide" evidence="1">
    <location>
        <begin position="1"/>
        <end position="24"/>
    </location>
</feature>
<sequence>MKKLLKVILTTVLLACIMILPASAAQEQTVNWGDTNYQIIVPGFIGGKDITISGQTTPAIVIEKPTINSENRYHFFDIVTTDTNATLITSTVSTADTVVGDYMVDLQDGRVSYIPFFTEDFNSISNEPIYFGFSYRDNNFNVIKEFPLWVVFQDKDTTTGNTN</sequence>
<keyword evidence="1" id="KW-0732">Signal</keyword>
<dbReference type="EMBL" id="CP113524">
    <property type="protein sequence ID" value="WAJ22071.1"/>
    <property type="molecule type" value="Genomic_DNA"/>
</dbReference>